<dbReference type="InterPro" id="IPR000550">
    <property type="entry name" value="Hppk"/>
</dbReference>
<dbReference type="UniPathway" id="UPA00077">
    <property type="reaction ID" value="UER00155"/>
</dbReference>
<evidence type="ECO:0000256" key="3">
    <source>
        <dbReference type="ARBA" id="ARBA00013253"/>
    </source>
</evidence>
<evidence type="ECO:0000313" key="10">
    <source>
        <dbReference type="EMBL" id="TRY18564.1"/>
    </source>
</evidence>
<keyword evidence="5" id="KW-0547">Nucleotide-binding</keyword>
<comment type="pathway">
    <text evidence="2">Cofactor biosynthesis; tetrahydrofolate biosynthesis; 2-amino-4-hydroxy-6-hydroxymethyl-7,8-dihydropteridine diphosphate from 7,8-dihydroneopterin triphosphate: step 4/4.</text>
</comment>
<dbReference type="PANTHER" id="PTHR43071">
    <property type="entry name" value="2-AMINO-4-HYDROXY-6-HYDROXYMETHYLDIHYDROPTERIDINE PYROPHOSPHOKINASE"/>
    <property type="match status" value="1"/>
</dbReference>
<dbReference type="EMBL" id="VKKG01000002">
    <property type="protein sequence ID" value="TRY18564.1"/>
    <property type="molecule type" value="Genomic_DNA"/>
</dbReference>
<keyword evidence="7" id="KW-0067">ATP-binding</keyword>
<dbReference type="InterPro" id="IPR035907">
    <property type="entry name" value="Hppk_sf"/>
</dbReference>
<evidence type="ECO:0000256" key="6">
    <source>
        <dbReference type="ARBA" id="ARBA00022777"/>
    </source>
</evidence>
<organism evidence="10 11">
    <name type="scientific">Tessaracoccus rhinocerotis</name>
    <dbReference type="NCBI Taxonomy" id="1689449"/>
    <lineage>
        <taxon>Bacteria</taxon>
        <taxon>Bacillati</taxon>
        <taxon>Actinomycetota</taxon>
        <taxon>Actinomycetes</taxon>
        <taxon>Propionibacteriales</taxon>
        <taxon>Propionibacteriaceae</taxon>
        <taxon>Tessaracoccus</taxon>
    </lineage>
</organism>
<evidence type="ECO:0000256" key="2">
    <source>
        <dbReference type="ARBA" id="ARBA00005051"/>
    </source>
</evidence>
<dbReference type="GO" id="GO:0046656">
    <property type="term" value="P:folic acid biosynthetic process"/>
    <property type="evidence" value="ECO:0007669"/>
    <property type="project" value="UniProtKB-KW"/>
</dbReference>
<dbReference type="CDD" id="cd00483">
    <property type="entry name" value="HPPK"/>
    <property type="match status" value="1"/>
</dbReference>
<dbReference type="AlphaFoldDB" id="A0A553K1I7"/>
<dbReference type="PANTHER" id="PTHR43071:SF1">
    <property type="entry name" value="2-AMINO-4-HYDROXY-6-HYDROXYMETHYLDIHYDROPTERIDINE PYROPHOSPHOKINASE"/>
    <property type="match status" value="1"/>
</dbReference>
<evidence type="ECO:0000313" key="11">
    <source>
        <dbReference type="Proteomes" id="UP000317638"/>
    </source>
</evidence>
<evidence type="ECO:0000256" key="5">
    <source>
        <dbReference type="ARBA" id="ARBA00022741"/>
    </source>
</evidence>
<dbReference type="NCBIfam" id="TIGR01498">
    <property type="entry name" value="folK"/>
    <property type="match status" value="1"/>
</dbReference>
<dbReference type="GO" id="GO:0003848">
    <property type="term" value="F:2-amino-4-hydroxy-6-hydroxymethyldihydropteridine diphosphokinase activity"/>
    <property type="evidence" value="ECO:0007669"/>
    <property type="project" value="UniProtKB-EC"/>
</dbReference>
<reference evidence="10 11" key="1">
    <citation type="submission" date="2019-07" db="EMBL/GenBank/DDBJ databases">
        <authorList>
            <person name="Zhou L.-Y."/>
        </authorList>
    </citation>
    <scope>NUCLEOTIDE SEQUENCE [LARGE SCALE GENOMIC DNA]</scope>
    <source>
        <strain evidence="10 11">YIM 101269</strain>
    </source>
</reference>
<dbReference type="GO" id="GO:0046654">
    <property type="term" value="P:tetrahydrofolate biosynthetic process"/>
    <property type="evidence" value="ECO:0007669"/>
    <property type="project" value="UniProtKB-UniPathway"/>
</dbReference>
<keyword evidence="11" id="KW-1185">Reference proteome</keyword>
<evidence type="ECO:0000256" key="7">
    <source>
        <dbReference type="ARBA" id="ARBA00022840"/>
    </source>
</evidence>
<evidence type="ECO:0000256" key="4">
    <source>
        <dbReference type="ARBA" id="ARBA00022679"/>
    </source>
</evidence>
<proteinExistence type="predicted"/>
<evidence type="ECO:0000256" key="8">
    <source>
        <dbReference type="ARBA" id="ARBA00022909"/>
    </source>
</evidence>
<sequence>MSNGPFDIDVDTLGNLRPISKVVFSLGSNQGESASILAEAVEYLAETPDLILVDVSPVYETKLEGDGPPQPDFLNLVVVAESTLEPLTLLDRALAIEENFGRVREVPNGPRTLDIDIIMVGKRISEAEIELPHPRAHERAFVLVPWLDIDPDGEIAGHGRIAELVEDVDVSGVRRRDDIMISAPTGF</sequence>
<dbReference type="OrthoDB" id="9808041at2"/>
<comment type="catalytic activity">
    <reaction evidence="1">
        <text>6-hydroxymethyl-7,8-dihydropterin + ATP = (7,8-dihydropterin-6-yl)methyl diphosphate + AMP + H(+)</text>
        <dbReference type="Rhea" id="RHEA:11412"/>
        <dbReference type="ChEBI" id="CHEBI:15378"/>
        <dbReference type="ChEBI" id="CHEBI:30616"/>
        <dbReference type="ChEBI" id="CHEBI:44841"/>
        <dbReference type="ChEBI" id="CHEBI:72950"/>
        <dbReference type="ChEBI" id="CHEBI:456215"/>
        <dbReference type="EC" id="2.7.6.3"/>
    </reaction>
</comment>
<dbReference type="EC" id="2.7.6.3" evidence="3"/>
<comment type="caution">
    <text evidence="10">The sequence shown here is derived from an EMBL/GenBank/DDBJ whole genome shotgun (WGS) entry which is preliminary data.</text>
</comment>
<dbReference type="Proteomes" id="UP000317638">
    <property type="component" value="Unassembled WGS sequence"/>
</dbReference>
<dbReference type="Gene3D" id="3.30.70.560">
    <property type="entry name" value="7,8-Dihydro-6-hydroxymethylpterin-pyrophosphokinase HPPK"/>
    <property type="match status" value="1"/>
</dbReference>
<feature type="domain" description="7,8-dihydro-6-hydroxymethylpterin-pyrophosphokinase" evidence="9">
    <location>
        <begin position="24"/>
        <end position="151"/>
    </location>
</feature>
<evidence type="ECO:0000259" key="9">
    <source>
        <dbReference type="Pfam" id="PF01288"/>
    </source>
</evidence>
<evidence type="ECO:0000256" key="1">
    <source>
        <dbReference type="ARBA" id="ARBA00000198"/>
    </source>
</evidence>
<name>A0A553K1I7_9ACTN</name>
<accession>A0A553K1I7</accession>
<protein>
    <recommendedName>
        <fullName evidence="3">2-amino-4-hydroxy-6-hydroxymethyldihydropteridine diphosphokinase</fullName>
        <ecNumber evidence="3">2.7.6.3</ecNumber>
    </recommendedName>
</protein>
<dbReference type="GO" id="GO:0005524">
    <property type="term" value="F:ATP binding"/>
    <property type="evidence" value="ECO:0007669"/>
    <property type="project" value="UniProtKB-KW"/>
</dbReference>
<dbReference type="Pfam" id="PF01288">
    <property type="entry name" value="HPPK"/>
    <property type="match status" value="1"/>
</dbReference>
<gene>
    <name evidence="10" type="primary">folK</name>
    <name evidence="10" type="ORF">FOJ82_05395</name>
</gene>
<dbReference type="RefSeq" id="WP_143937460.1">
    <property type="nucleotide sequence ID" value="NZ_VKKG01000002.1"/>
</dbReference>
<keyword evidence="4 10" id="KW-0808">Transferase</keyword>
<dbReference type="GO" id="GO:0016301">
    <property type="term" value="F:kinase activity"/>
    <property type="evidence" value="ECO:0007669"/>
    <property type="project" value="UniProtKB-KW"/>
</dbReference>
<dbReference type="SUPFAM" id="SSF55083">
    <property type="entry name" value="6-hydroxymethyl-7,8-dihydropterin pyrophosphokinase, HPPK"/>
    <property type="match status" value="1"/>
</dbReference>
<keyword evidence="6 10" id="KW-0418">Kinase</keyword>
<keyword evidence="8" id="KW-0289">Folate biosynthesis</keyword>